<feature type="binding site" evidence="12">
    <location>
        <position position="277"/>
    </location>
    <ligand>
        <name>FAD</name>
        <dbReference type="ChEBI" id="CHEBI:57692"/>
    </ligand>
</feature>
<dbReference type="GO" id="GO:0071949">
    <property type="term" value="F:FAD binding"/>
    <property type="evidence" value="ECO:0007669"/>
    <property type="project" value="TreeGrafter"/>
</dbReference>
<dbReference type="AlphaFoldDB" id="A0A0H5MCH8"/>
<dbReference type="Gene3D" id="3.40.50.620">
    <property type="entry name" value="HUPs"/>
    <property type="match status" value="1"/>
</dbReference>
<accession>A0A0H5MCH8</accession>
<dbReference type="FunFam" id="1.10.579.10:FF:000003">
    <property type="entry name" value="Deoxyribodipyrimidine photo-lyase"/>
    <property type="match status" value="1"/>
</dbReference>
<dbReference type="RefSeq" id="WP_053009384.1">
    <property type="nucleotide sequence ID" value="NZ_CWJI01000003.1"/>
</dbReference>
<dbReference type="GO" id="GO:0000719">
    <property type="term" value="P:photoreactive repair"/>
    <property type="evidence" value="ECO:0007669"/>
    <property type="project" value="UniProtKB-ARBA"/>
</dbReference>
<protein>
    <recommendedName>
        <fullName evidence="4">Deoxyribodipyrimidine photo-lyase</fullName>
        <ecNumber evidence="3">4.1.99.3</ecNumber>
    </recommendedName>
    <alternativeName>
        <fullName evidence="8">DNA photolyase</fullName>
    </alternativeName>
    <alternativeName>
        <fullName evidence="11">Photoreactivating enzyme</fullName>
    </alternativeName>
</protein>
<evidence type="ECO:0000256" key="14">
    <source>
        <dbReference type="RuleBase" id="RU004182"/>
    </source>
</evidence>
<sequence length="481" mass="55585">MATHLVWFRHDLRVTDNLALHTACQDPQATVMAVFIATPAQWAAHDMAPRQATFLRQNLQLLQTALAERGIPLHYHQCDDFLDSIDWLADFCQQQQVDALFFNQQYELNEQRRDDALMAQLHRLSIACHRFHDSVLLPPGSVQTGNNEMYKIFTPFRRAFIQRLMMSDCRCVPAPKARKNAAIITVQPLAPFDYPQQPVDNQLFPAGEEAALQRLRHFCREQVQDYLQQRDLPAVEGTSVLSPYLALGILSPRQCFNRLRAECPDLLENSDSGAFTWLNELIWREFYRHLLMAYPRLCQHHPFIGWTDAVRWNDSEQQLNAWQQGQTGYPIVDAAMRQLNETGWMHNRLRMISASFLVKDLLIDWRLGERYFMSQLLDGDLAANNGGWQWAASTGTDAAPYFRIFNPTTQGERFDKDGTFIRRWLPELASVPDSDIHQPWRWAQQQQQQLNYPPPLVDHKQARLATLAAFDAAKRDGSKDP</sequence>
<reference evidence="17" key="1">
    <citation type="submission" date="2015-03" db="EMBL/GenBank/DDBJ databases">
        <authorList>
            <consortium name="Pathogen Informatics"/>
        </authorList>
    </citation>
    <scope>NUCLEOTIDE SEQUENCE [LARGE SCALE GENOMIC DNA]</scope>
    <source>
        <strain evidence="17">R148</strain>
    </source>
</reference>
<dbReference type="GO" id="GO:0003904">
    <property type="term" value="F:deoxyribodipyrimidine photo-lyase activity"/>
    <property type="evidence" value="ECO:0007669"/>
    <property type="project" value="UniProtKB-EC"/>
</dbReference>
<evidence type="ECO:0000259" key="15">
    <source>
        <dbReference type="PROSITE" id="PS51645"/>
    </source>
</evidence>
<dbReference type="EC" id="4.1.99.3" evidence="3"/>
<dbReference type="InterPro" id="IPR014729">
    <property type="entry name" value="Rossmann-like_a/b/a_fold"/>
</dbReference>
<dbReference type="SUPFAM" id="SSF48173">
    <property type="entry name" value="Cryptochrome/photolyase FAD-binding domain"/>
    <property type="match status" value="1"/>
</dbReference>
<evidence type="ECO:0000313" key="16">
    <source>
        <dbReference type="EMBL" id="CRY54776.1"/>
    </source>
</evidence>
<keyword evidence="16" id="KW-0456">Lyase</keyword>
<dbReference type="PANTHER" id="PTHR11455">
    <property type="entry name" value="CRYPTOCHROME"/>
    <property type="match status" value="1"/>
</dbReference>
<dbReference type="InterPro" id="IPR006050">
    <property type="entry name" value="DNA_photolyase_N"/>
</dbReference>
<evidence type="ECO:0000256" key="5">
    <source>
        <dbReference type="ARBA" id="ARBA00022630"/>
    </source>
</evidence>
<dbReference type="Pfam" id="PF03441">
    <property type="entry name" value="FAD_binding_7"/>
    <property type="match status" value="1"/>
</dbReference>
<evidence type="ECO:0000256" key="10">
    <source>
        <dbReference type="ARBA" id="ARBA00059220"/>
    </source>
</evidence>
<comment type="similarity">
    <text evidence="2">Belongs to the DNA photolyase class-1 family.</text>
</comment>
<dbReference type="Gene3D" id="1.25.40.80">
    <property type="match status" value="1"/>
</dbReference>
<dbReference type="GO" id="GO:0009416">
    <property type="term" value="P:response to light stimulus"/>
    <property type="evidence" value="ECO:0007669"/>
    <property type="project" value="TreeGrafter"/>
</dbReference>
<feature type="site" description="Electron transfer via tryptophanyl radical" evidence="13">
    <location>
        <position position="312"/>
    </location>
</feature>
<evidence type="ECO:0000256" key="4">
    <source>
        <dbReference type="ARBA" id="ARBA00014046"/>
    </source>
</evidence>
<evidence type="ECO:0000313" key="17">
    <source>
        <dbReference type="Proteomes" id="UP000043316"/>
    </source>
</evidence>
<dbReference type="InterPro" id="IPR002081">
    <property type="entry name" value="Cryptochrome/DNA_photolyase_1"/>
</dbReference>
<evidence type="ECO:0000256" key="2">
    <source>
        <dbReference type="ARBA" id="ARBA00005862"/>
    </source>
</evidence>
<dbReference type="PANTHER" id="PTHR11455:SF9">
    <property type="entry name" value="CRYPTOCHROME CIRCADIAN CLOCK 5 ISOFORM X1"/>
    <property type="match status" value="1"/>
</dbReference>
<name>A0A0H5MCH8_YERIN</name>
<feature type="site" description="Electron transfer via tryptophanyl radical" evidence="13">
    <location>
        <position position="388"/>
    </location>
</feature>
<dbReference type="Gene3D" id="1.10.579.10">
    <property type="entry name" value="DNA Cyclobutane Dipyrimidine Photolyase, subunit A, domain 3"/>
    <property type="match status" value="1"/>
</dbReference>
<organism evidence="16 17">
    <name type="scientific">Yersinia intermedia</name>
    <dbReference type="NCBI Taxonomy" id="631"/>
    <lineage>
        <taxon>Bacteria</taxon>
        <taxon>Pseudomonadati</taxon>
        <taxon>Pseudomonadota</taxon>
        <taxon>Gammaproteobacteria</taxon>
        <taxon>Enterobacterales</taxon>
        <taxon>Yersiniaceae</taxon>
        <taxon>Yersinia</taxon>
    </lineage>
</organism>
<keyword evidence="5 12" id="KW-0285">Flavoprotein</keyword>
<dbReference type="PROSITE" id="PS00394">
    <property type="entry name" value="DNA_PHOTOLYASES_1_1"/>
    <property type="match status" value="1"/>
</dbReference>
<proteinExistence type="inferred from homology"/>
<gene>
    <name evidence="16" type="primary">phr</name>
    <name evidence="16" type="ORF">ERS008476_01736</name>
</gene>
<dbReference type="Proteomes" id="UP000043316">
    <property type="component" value="Unassembled WGS sequence"/>
</dbReference>
<dbReference type="Pfam" id="PF00875">
    <property type="entry name" value="DNA_photolyase"/>
    <property type="match status" value="1"/>
</dbReference>
<feature type="binding site" evidence="12">
    <location>
        <begin position="280"/>
        <end position="287"/>
    </location>
    <ligand>
        <name>FAD</name>
        <dbReference type="ChEBI" id="CHEBI:57692"/>
    </ligand>
</feature>
<evidence type="ECO:0000256" key="8">
    <source>
        <dbReference type="ARBA" id="ARBA00031671"/>
    </source>
</evidence>
<keyword evidence="6 12" id="KW-0274">FAD</keyword>
<keyword evidence="7 14" id="KW-0157">Chromophore</keyword>
<dbReference type="NCBIfam" id="NF007955">
    <property type="entry name" value="PRK10674.1"/>
    <property type="match status" value="1"/>
</dbReference>
<dbReference type="EMBL" id="CWJI01000003">
    <property type="protein sequence ID" value="CRY54776.1"/>
    <property type="molecule type" value="Genomic_DNA"/>
</dbReference>
<dbReference type="InterPro" id="IPR036155">
    <property type="entry name" value="Crypto/Photolyase_N_sf"/>
</dbReference>
<evidence type="ECO:0000256" key="9">
    <source>
        <dbReference type="ARBA" id="ARBA00033999"/>
    </source>
</evidence>
<dbReference type="SUPFAM" id="SSF52425">
    <property type="entry name" value="Cryptochrome/photolyase, N-terminal domain"/>
    <property type="match status" value="1"/>
</dbReference>
<dbReference type="PROSITE" id="PS51645">
    <property type="entry name" value="PHR_CRY_ALPHA_BETA"/>
    <property type="match status" value="1"/>
</dbReference>
<dbReference type="InterPro" id="IPR036134">
    <property type="entry name" value="Crypto/Photolyase_FAD-like_sf"/>
</dbReference>
<dbReference type="InterPro" id="IPR005101">
    <property type="entry name" value="Cryptochr/Photolyase_FAD-bd"/>
</dbReference>
<comment type="function">
    <text evidence="10">Involved in repair of UV radiation-induced DNA damage. Catalyzes the light-dependent monomerization (300-600 nm) of cyclobutyl pyrimidine dimers (in cis-syn configuration), which are formed between adjacent bases on the same DNA strand upon exposure to ultraviolet radiation.</text>
</comment>
<comment type="similarity">
    <text evidence="14">Belongs to the DNA photolyase family.</text>
</comment>
<dbReference type="PROSITE" id="PS00691">
    <property type="entry name" value="DNA_PHOTOLYASES_1_2"/>
    <property type="match status" value="1"/>
</dbReference>
<feature type="binding site" evidence="12">
    <location>
        <begin position="238"/>
        <end position="242"/>
    </location>
    <ligand>
        <name>FAD</name>
        <dbReference type="ChEBI" id="CHEBI:57692"/>
    </ligand>
</feature>
<evidence type="ECO:0000256" key="12">
    <source>
        <dbReference type="PIRSR" id="PIRSR602081-1"/>
    </source>
</evidence>
<dbReference type="GO" id="GO:0003677">
    <property type="term" value="F:DNA binding"/>
    <property type="evidence" value="ECO:0007669"/>
    <property type="project" value="TreeGrafter"/>
</dbReference>
<feature type="domain" description="Photolyase/cryptochrome alpha/beta" evidence="15">
    <location>
        <begin position="2"/>
        <end position="136"/>
    </location>
</feature>
<evidence type="ECO:0000256" key="3">
    <source>
        <dbReference type="ARBA" id="ARBA00013149"/>
    </source>
</evidence>
<evidence type="ECO:0000256" key="6">
    <source>
        <dbReference type="ARBA" id="ARBA00022827"/>
    </source>
</evidence>
<evidence type="ECO:0000256" key="13">
    <source>
        <dbReference type="PIRSR" id="PIRSR602081-2"/>
    </source>
</evidence>
<evidence type="ECO:0000256" key="11">
    <source>
        <dbReference type="ARBA" id="ARBA00083107"/>
    </source>
</evidence>
<feature type="binding site" evidence="12">
    <location>
        <begin position="378"/>
        <end position="380"/>
    </location>
    <ligand>
        <name>FAD</name>
        <dbReference type="ChEBI" id="CHEBI:57692"/>
    </ligand>
</feature>
<comment type="cofactor">
    <cofactor evidence="12">
        <name>FAD</name>
        <dbReference type="ChEBI" id="CHEBI:57692"/>
    </cofactor>
    <text evidence="12">Binds 1 FAD per subunit.</text>
</comment>
<dbReference type="InterPro" id="IPR018394">
    <property type="entry name" value="DNA_photolyase_1_CS_C"/>
</dbReference>
<feature type="site" description="Electron transfer via tryptophanyl radical" evidence="13">
    <location>
        <position position="365"/>
    </location>
</feature>
<comment type="cofactor">
    <cofactor evidence="1">
        <name>(6R)-5,10-methylene-5,6,7,8-tetrahydrofolate</name>
        <dbReference type="ChEBI" id="CHEBI:15636"/>
    </cofactor>
</comment>
<feature type="binding site" evidence="12">
    <location>
        <position position="226"/>
    </location>
    <ligand>
        <name>FAD</name>
        <dbReference type="ChEBI" id="CHEBI:57692"/>
    </ligand>
</feature>
<evidence type="ECO:0000256" key="7">
    <source>
        <dbReference type="ARBA" id="ARBA00022991"/>
    </source>
</evidence>
<dbReference type="PRINTS" id="PR00147">
    <property type="entry name" value="DNAPHOTLYASE"/>
</dbReference>
<comment type="catalytic activity">
    <reaction evidence="9">
        <text>cyclobutadipyrimidine (in DNA) = 2 pyrimidine residues (in DNA).</text>
        <dbReference type="EC" id="4.1.99.3"/>
    </reaction>
</comment>
<evidence type="ECO:0000256" key="1">
    <source>
        <dbReference type="ARBA" id="ARBA00001932"/>
    </source>
</evidence>